<dbReference type="RefSeq" id="WP_067894883.1">
    <property type="nucleotide sequence ID" value="NZ_VSFG01000003.1"/>
</dbReference>
<accession>A0A5D0NM41</accession>
<comment type="caution">
    <text evidence="2">The sequence shown here is derived from an EMBL/GenBank/DDBJ whole genome shotgun (WGS) entry which is preliminary data.</text>
</comment>
<name>A0A5D0NM41_9ACTN</name>
<protein>
    <submittedName>
        <fullName evidence="2">Uncharacterized protein</fullName>
    </submittedName>
</protein>
<sequence length="99" mass="11214">MSDDDIEDGFLALGQLGESLRRMWRRPVWVHSPHGIAGAPIRLLLSMIRLSWRIILTVGYMFLCIMMLVALLLFILTVLALIVMLLYVIGVALVEVLFC</sequence>
<dbReference type="Proteomes" id="UP000323380">
    <property type="component" value="Unassembled WGS sequence"/>
</dbReference>
<dbReference type="AlphaFoldDB" id="A0A5D0NM41"/>
<organism evidence="2 3">
    <name type="scientific">Actinomadura chibensis</name>
    <dbReference type="NCBI Taxonomy" id="392828"/>
    <lineage>
        <taxon>Bacteria</taxon>
        <taxon>Bacillati</taxon>
        <taxon>Actinomycetota</taxon>
        <taxon>Actinomycetes</taxon>
        <taxon>Streptosporangiales</taxon>
        <taxon>Thermomonosporaceae</taxon>
        <taxon>Actinomadura</taxon>
    </lineage>
</organism>
<evidence type="ECO:0000256" key="1">
    <source>
        <dbReference type="SAM" id="Phobius"/>
    </source>
</evidence>
<keyword evidence="1" id="KW-0472">Membrane</keyword>
<gene>
    <name evidence="2" type="ORF">FXF69_19090</name>
</gene>
<feature type="transmembrane region" description="Helical" evidence="1">
    <location>
        <begin position="50"/>
        <end position="72"/>
    </location>
</feature>
<feature type="transmembrane region" description="Helical" evidence="1">
    <location>
        <begin position="78"/>
        <end position="98"/>
    </location>
</feature>
<dbReference type="EMBL" id="VSFG01000003">
    <property type="protein sequence ID" value="TYB45537.1"/>
    <property type="molecule type" value="Genomic_DNA"/>
</dbReference>
<reference evidence="2 3" key="1">
    <citation type="submission" date="2019-08" db="EMBL/GenBank/DDBJ databases">
        <title>Actinomadura sp. nov. CYP1-5 isolated from mountain soil.</title>
        <authorList>
            <person name="Songsumanus A."/>
            <person name="Kuncharoen N."/>
            <person name="Kudo T."/>
            <person name="Yuki M."/>
            <person name="Igarashi Y."/>
            <person name="Tanasupawat S."/>
        </authorList>
    </citation>
    <scope>NUCLEOTIDE SEQUENCE [LARGE SCALE GENOMIC DNA]</scope>
    <source>
        <strain evidence="2 3">JCM 14158</strain>
    </source>
</reference>
<proteinExistence type="predicted"/>
<evidence type="ECO:0000313" key="2">
    <source>
        <dbReference type="EMBL" id="TYB45537.1"/>
    </source>
</evidence>
<evidence type="ECO:0000313" key="3">
    <source>
        <dbReference type="Proteomes" id="UP000323380"/>
    </source>
</evidence>
<keyword evidence="1" id="KW-0812">Transmembrane</keyword>
<keyword evidence="3" id="KW-1185">Reference proteome</keyword>
<keyword evidence="1" id="KW-1133">Transmembrane helix</keyword>